<accession>A0A0M7AS28</accession>
<keyword evidence="2" id="KW-1185">Reference proteome</keyword>
<dbReference type="AlphaFoldDB" id="A0A0M7AS28"/>
<evidence type="ECO:0000313" key="2">
    <source>
        <dbReference type="Proteomes" id="UP000049983"/>
    </source>
</evidence>
<dbReference type="SUPFAM" id="SSF47413">
    <property type="entry name" value="lambda repressor-like DNA-binding domains"/>
    <property type="match status" value="1"/>
</dbReference>
<evidence type="ECO:0008006" key="3">
    <source>
        <dbReference type="Google" id="ProtNLM"/>
    </source>
</evidence>
<sequence>MKQKDAAERLGLKKRMIQYYEKGNRDGRPVEIPKSIRLACYALSEGISDFDGLSATPLKIEPSETD</sequence>
<dbReference type="InterPro" id="IPR001387">
    <property type="entry name" value="Cro/C1-type_HTH"/>
</dbReference>
<dbReference type="Gene3D" id="1.10.260.40">
    <property type="entry name" value="lambda repressor-like DNA-binding domains"/>
    <property type="match status" value="1"/>
</dbReference>
<dbReference type="EMBL" id="CXWC01000013">
    <property type="protein sequence ID" value="CTQ77226.1"/>
    <property type="molecule type" value="Genomic_DNA"/>
</dbReference>
<proteinExistence type="predicted"/>
<organism evidence="1 2">
    <name type="scientific">Roseibium album</name>
    <dbReference type="NCBI Taxonomy" id="311410"/>
    <lineage>
        <taxon>Bacteria</taxon>
        <taxon>Pseudomonadati</taxon>
        <taxon>Pseudomonadota</taxon>
        <taxon>Alphaproteobacteria</taxon>
        <taxon>Hyphomicrobiales</taxon>
        <taxon>Stappiaceae</taxon>
        <taxon>Roseibium</taxon>
    </lineage>
</organism>
<dbReference type="STRING" id="311410.LA5095_03775"/>
<evidence type="ECO:0000313" key="1">
    <source>
        <dbReference type="EMBL" id="CTQ77226.1"/>
    </source>
</evidence>
<reference evidence="2" key="1">
    <citation type="submission" date="2015-07" db="EMBL/GenBank/DDBJ databases">
        <authorList>
            <person name="Rodrigo-Torres Lidia"/>
            <person name="Arahal R.David."/>
        </authorList>
    </citation>
    <scope>NUCLEOTIDE SEQUENCE [LARGE SCALE GENOMIC DNA]</scope>
    <source>
        <strain evidence="2">CECT 5096</strain>
    </source>
</reference>
<dbReference type="GO" id="GO:0003677">
    <property type="term" value="F:DNA binding"/>
    <property type="evidence" value="ECO:0007669"/>
    <property type="project" value="InterPro"/>
</dbReference>
<dbReference type="CDD" id="cd00093">
    <property type="entry name" value="HTH_XRE"/>
    <property type="match status" value="1"/>
</dbReference>
<gene>
    <name evidence="1" type="ORF">LA5096_05057</name>
</gene>
<dbReference type="Proteomes" id="UP000049983">
    <property type="component" value="Unassembled WGS sequence"/>
</dbReference>
<protein>
    <recommendedName>
        <fullName evidence="3">XRE family transcriptional regulator</fullName>
    </recommendedName>
</protein>
<dbReference type="InterPro" id="IPR010982">
    <property type="entry name" value="Lambda_DNA-bd_dom_sf"/>
</dbReference>
<name>A0A0M7AS28_9HYPH</name>